<keyword evidence="1" id="KW-0812">Transmembrane</keyword>
<reference evidence="2 3" key="1">
    <citation type="submission" date="2015-06" db="EMBL/GenBank/DDBJ databases">
        <title>New insights into the roles of widespread benthic archaea in carbon and nitrogen cycling.</title>
        <authorList>
            <person name="Lazar C.S."/>
            <person name="Baker B.J."/>
            <person name="Seitz K.W."/>
            <person name="Hyde A.S."/>
            <person name="Dick G.J."/>
            <person name="Hinrichs K.-U."/>
            <person name="Teske A.P."/>
        </authorList>
    </citation>
    <scope>NUCLEOTIDE SEQUENCE [LARGE SCALE GENOMIC DNA]</scope>
    <source>
        <strain evidence="2">DG-45</strain>
    </source>
</reference>
<evidence type="ECO:0000313" key="2">
    <source>
        <dbReference type="EMBL" id="KON29211.1"/>
    </source>
</evidence>
<dbReference type="AlphaFoldDB" id="A0A0M0BLK3"/>
<keyword evidence="1" id="KW-0472">Membrane</keyword>
<feature type="transmembrane region" description="Helical" evidence="1">
    <location>
        <begin position="20"/>
        <end position="41"/>
    </location>
</feature>
<evidence type="ECO:0008006" key="4">
    <source>
        <dbReference type="Google" id="ProtNLM"/>
    </source>
</evidence>
<dbReference type="Proteomes" id="UP000037210">
    <property type="component" value="Unassembled WGS sequence"/>
</dbReference>
<accession>A0A0M0BLK3</accession>
<evidence type="ECO:0000256" key="1">
    <source>
        <dbReference type="SAM" id="Phobius"/>
    </source>
</evidence>
<name>A0A0M0BLK3_9ARCH</name>
<keyword evidence="1" id="KW-1133">Transmembrane helix</keyword>
<protein>
    <recommendedName>
        <fullName evidence="4">Transcriptional regulator</fullName>
    </recommendedName>
</protein>
<gene>
    <name evidence="2" type="ORF">AC482_07160</name>
</gene>
<comment type="caution">
    <text evidence="2">The sequence shown here is derived from an EMBL/GenBank/DDBJ whole genome shotgun (WGS) entry which is preliminary data.</text>
</comment>
<evidence type="ECO:0000313" key="3">
    <source>
        <dbReference type="Proteomes" id="UP000037210"/>
    </source>
</evidence>
<proteinExistence type="predicted"/>
<sequence length="73" mass="8083">MFGESIHSLIGPVSEWAFKLPVVLAVYVILGIVLWIGYTMATTPPPMPLEKPLEIEREEASAIKEEGDGEEEQ</sequence>
<dbReference type="EMBL" id="LFWZ01000073">
    <property type="protein sequence ID" value="KON29211.1"/>
    <property type="molecule type" value="Genomic_DNA"/>
</dbReference>
<organism evidence="2 3">
    <name type="scientific">miscellaneous Crenarchaeota group-15 archaeon DG-45</name>
    <dbReference type="NCBI Taxonomy" id="1685127"/>
    <lineage>
        <taxon>Archaea</taxon>
        <taxon>Candidatus Bathyarchaeota</taxon>
        <taxon>MCG-15</taxon>
    </lineage>
</organism>